<dbReference type="RefSeq" id="WP_013738002.1">
    <property type="nucleotide sequence ID" value="NC_015435.1"/>
</dbReference>
<dbReference type="AlphaFoldDB" id="F4FYK6"/>
<dbReference type="EMBL" id="CP002656">
    <property type="protein sequence ID" value="AEB95504.1"/>
    <property type="molecule type" value="Genomic_DNA"/>
</dbReference>
<gene>
    <name evidence="1" type="ordered locus">Mcup_1401</name>
</gene>
<dbReference type="STRING" id="1006006.Mcup_1401"/>
<dbReference type="eggNOG" id="arCOG07196">
    <property type="taxonomic scope" value="Archaea"/>
</dbReference>
<proteinExistence type="predicted"/>
<dbReference type="GeneID" id="10493590"/>
<protein>
    <submittedName>
        <fullName evidence="1">Uncharacterized protein</fullName>
    </submittedName>
</protein>
<dbReference type="OrthoDB" id="34311at2157"/>
<dbReference type="KEGG" id="mcn:Mcup_1401"/>
<accession>F4FYK6</accession>
<dbReference type="PATRIC" id="fig|1006006.8.peg.1395"/>
<evidence type="ECO:0000313" key="2">
    <source>
        <dbReference type="Proteomes" id="UP000007812"/>
    </source>
</evidence>
<organism evidence="1 2">
    <name type="scientific">Metallosphaera cuprina (strain Ar-4)</name>
    <dbReference type="NCBI Taxonomy" id="1006006"/>
    <lineage>
        <taxon>Archaea</taxon>
        <taxon>Thermoproteota</taxon>
        <taxon>Thermoprotei</taxon>
        <taxon>Sulfolobales</taxon>
        <taxon>Sulfolobaceae</taxon>
        <taxon>Metallosphaera</taxon>
    </lineage>
</organism>
<name>F4FYK6_METCR</name>
<sequence>MIVQVIYKKFTPEIRRVVRKLRRVPSIGEIIFSKGERNVIMADGIVIWEEGEDPIEGLYDVKIIQKMPDILPQISG</sequence>
<dbReference type="Proteomes" id="UP000007812">
    <property type="component" value="Chromosome"/>
</dbReference>
<evidence type="ECO:0000313" key="1">
    <source>
        <dbReference type="EMBL" id="AEB95504.1"/>
    </source>
</evidence>
<dbReference type="HOGENOM" id="CLU_197256_0_0_2"/>
<reference evidence="1 2" key="1">
    <citation type="journal article" date="2011" name="J. Bacteriol.">
        <title>Complete genome sequence of Metallosphaera cuprina, a metal sulfide-oxidizing archaeon from a hot spring.</title>
        <authorList>
            <person name="Liu L.J."/>
            <person name="You X.Y."/>
            <person name="Zheng H."/>
            <person name="Wang S."/>
            <person name="Jiang C.Y."/>
            <person name="Liu S.J."/>
        </authorList>
    </citation>
    <scope>NUCLEOTIDE SEQUENCE [LARGE SCALE GENOMIC DNA]</scope>
    <source>
        <strain evidence="1 2">Ar-4</strain>
    </source>
</reference>
<keyword evidence="2" id="KW-1185">Reference proteome</keyword>